<dbReference type="PROSITE" id="PS51737">
    <property type="entry name" value="RECOMBINASE_DNA_BIND"/>
    <property type="match status" value="1"/>
</dbReference>
<dbReference type="PROSITE" id="PS51736">
    <property type="entry name" value="RECOMBINASES_3"/>
    <property type="match status" value="1"/>
</dbReference>
<feature type="domain" description="Resolvase/invertase-type recombinase catalytic" evidence="3">
    <location>
        <begin position="3"/>
        <end position="151"/>
    </location>
</feature>
<dbReference type="Pfam" id="PF13408">
    <property type="entry name" value="Zn_ribbon_recom"/>
    <property type="match status" value="1"/>
</dbReference>
<reference evidence="6" key="1">
    <citation type="submission" date="2016-11" db="EMBL/GenBank/DDBJ databases">
        <authorList>
            <person name="Varghese N."/>
            <person name="Submissions S."/>
        </authorList>
    </citation>
    <scope>NUCLEOTIDE SEQUENCE [LARGE SCALE GENOMIC DNA]</scope>
    <source>
        <strain evidence="6">DSM 10349</strain>
    </source>
</reference>
<evidence type="ECO:0000256" key="1">
    <source>
        <dbReference type="SAM" id="Coils"/>
    </source>
</evidence>
<feature type="region of interest" description="Disordered" evidence="2">
    <location>
        <begin position="236"/>
        <end position="258"/>
    </location>
</feature>
<evidence type="ECO:0000313" key="6">
    <source>
        <dbReference type="Proteomes" id="UP000183997"/>
    </source>
</evidence>
<dbReference type="InterPro" id="IPR011109">
    <property type="entry name" value="DNA_bind_recombinase_dom"/>
</dbReference>
<dbReference type="Proteomes" id="UP000183997">
    <property type="component" value="Unassembled WGS sequence"/>
</dbReference>
<dbReference type="InterPro" id="IPR050639">
    <property type="entry name" value="SSR_resolvase"/>
</dbReference>
<dbReference type="InterPro" id="IPR038109">
    <property type="entry name" value="DNA_bind_recomb_sf"/>
</dbReference>
<dbReference type="EMBL" id="FRAR01000030">
    <property type="protein sequence ID" value="SHK91877.1"/>
    <property type="molecule type" value="Genomic_DNA"/>
</dbReference>
<dbReference type="PANTHER" id="PTHR30461:SF23">
    <property type="entry name" value="DNA RECOMBINASE-RELATED"/>
    <property type="match status" value="1"/>
</dbReference>
<keyword evidence="6" id="KW-1185">Reference proteome</keyword>
<dbReference type="PANTHER" id="PTHR30461">
    <property type="entry name" value="DNA-INVERTASE FROM LAMBDOID PROPHAGE"/>
    <property type="match status" value="1"/>
</dbReference>
<feature type="coiled-coil region" evidence="1">
    <location>
        <begin position="382"/>
        <end position="443"/>
    </location>
</feature>
<dbReference type="AlphaFoldDB" id="A0A1M6WDW7"/>
<feature type="domain" description="Recombinase" evidence="4">
    <location>
        <begin position="155"/>
        <end position="284"/>
    </location>
</feature>
<dbReference type="SMART" id="SM00857">
    <property type="entry name" value="Resolvase"/>
    <property type="match status" value="1"/>
</dbReference>
<dbReference type="Gene3D" id="3.40.50.1390">
    <property type="entry name" value="Resolvase, N-terminal catalytic domain"/>
    <property type="match status" value="1"/>
</dbReference>
<dbReference type="InterPro" id="IPR006119">
    <property type="entry name" value="Resolv_N"/>
</dbReference>
<evidence type="ECO:0000313" key="5">
    <source>
        <dbReference type="EMBL" id="SHK91877.1"/>
    </source>
</evidence>
<sequence>MLKGAIYARYSSDNQREESIDAQVFEIKEYARANNIAIIKVYTDEARSATTDNRPGFLAMIADAKKRLFDAIIIHKLDRFARNRYDSAVYKRELKNAGVKLISVTEKLDGSPESVILESLLEGMAEYYSKNLAREAMKGLNENARNCKHNGGLPPLGLDVDPFTKQYIPSAKQKEIDAVRLIFTMFHDGKGYTHIIEECNLRGYTTKLGNPFAKNSLHAILRNEKYIGTYVYNRSASKDSSGKRNNHQNKSDDDITKTTDAFPGIIDKELFLTVQEKMDENKRQTARYKAKANYLLTGFIFCAECGAALVGNSSSYKTKEGTTKKYYYDCNKKNRQRDCNNPQTKKDLVENMVLEKMYQEIFNEDQLSVICKKINEYNQSQSKEVNEELRYYKNELSETDKQLDNLVTAIASGAPYELFNERIKDLQNKKANLETRILEVDILSRRELITEEMIKNYLDQHRQAVEEKDIDACKKFIHNYVEKVIVDKDNITIHLHFKYCGYVGGGGAYRAISTVPKRT</sequence>
<name>A0A1M6WDW7_9FIRM</name>
<dbReference type="OrthoDB" id="1094757at2"/>
<proteinExistence type="predicted"/>
<dbReference type="RefSeq" id="WP_072917074.1">
    <property type="nucleotide sequence ID" value="NZ_FRAR01000030.1"/>
</dbReference>
<protein>
    <submittedName>
        <fullName evidence="5">Site-specific DNA recombinase</fullName>
    </submittedName>
</protein>
<evidence type="ECO:0000256" key="2">
    <source>
        <dbReference type="SAM" id="MobiDB-lite"/>
    </source>
</evidence>
<dbReference type="Gene3D" id="3.90.1750.20">
    <property type="entry name" value="Putative Large Serine Recombinase, Chain B, Domain 2"/>
    <property type="match status" value="1"/>
</dbReference>
<dbReference type="InterPro" id="IPR025827">
    <property type="entry name" value="Zn_ribbon_recom_dom"/>
</dbReference>
<dbReference type="Pfam" id="PF07508">
    <property type="entry name" value="Recombinase"/>
    <property type="match status" value="1"/>
</dbReference>
<evidence type="ECO:0000259" key="3">
    <source>
        <dbReference type="PROSITE" id="PS51736"/>
    </source>
</evidence>
<dbReference type="SUPFAM" id="SSF53041">
    <property type="entry name" value="Resolvase-like"/>
    <property type="match status" value="1"/>
</dbReference>
<gene>
    <name evidence="5" type="ORF">SAMN02745123_03579</name>
</gene>
<evidence type="ECO:0000259" key="4">
    <source>
        <dbReference type="PROSITE" id="PS51737"/>
    </source>
</evidence>
<dbReference type="Pfam" id="PF00239">
    <property type="entry name" value="Resolvase"/>
    <property type="match status" value="1"/>
</dbReference>
<dbReference type="CDD" id="cd00338">
    <property type="entry name" value="Ser_Recombinase"/>
    <property type="match status" value="1"/>
</dbReference>
<keyword evidence="1" id="KW-0175">Coiled coil</keyword>
<dbReference type="GO" id="GO:0003677">
    <property type="term" value="F:DNA binding"/>
    <property type="evidence" value="ECO:0007669"/>
    <property type="project" value="InterPro"/>
</dbReference>
<dbReference type="InterPro" id="IPR036162">
    <property type="entry name" value="Resolvase-like_N_sf"/>
</dbReference>
<dbReference type="GO" id="GO:0000150">
    <property type="term" value="F:DNA strand exchange activity"/>
    <property type="evidence" value="ECO:0007669"/>
    <property type="project" value="InterPro"/>
</dbReference>
<dbReference type="STRING" id="1121421.SAMN02745123_03579"/>
<accession>A0A1M6WDW7</accession>
<organism evidence="5 6">
    <name type="scientific">Desulforamulus aeronauticus DSM 10349</name>
    <dbReference type="NCBI Taxonomy" id="1121421"/>
    <lineage>
        <taxon>Bacteria</taxon>
        <taxon>Bacillati</taxon>
        <taxon>Bacillota</taxon>
        <taxon>Clostridia</taxon>
        <taxon>Eubacteriales</taxon>
        <taxon>Peptococcaceae</taxon>
        <taxon>Desulforamulus</taxon>
    </lineage>
</organism>